<keyword evidence="13" id="KW-1185">Reference proteome</keyword>
<dbReference type="Gene3D" id="3.40.50.300">
    <property type="entry name" value="P-loop containing nucleotide triphosphate hydrolases"/>
    <property type="match status" value="2"/>
</dbReference>
<comment type="subcellular location">
    <subcellularLocation>
        <location evidence="1">Cell membrane</location>
        <topology evidence="1">Peripheral membrane protein</topology>
    </subcellularLocation>
</comment>
<dbReference type="SMART" id="SM00382">
    <property type="entry name" value="AAA"/>
    <property type="match status" value="2"/>
</dbReference>
<evidence type="ECO:0000256" key="10">
    <source>
        <dbReference type="ARBA" id="ARBA00023136"/>
    </source>
</evidence>
<dbReference type="InterPro" id="IPR017871">
    <property type="entry name" value="ABC_transporter-like_CS"/>
</dbReference>
<keyword evidence="8 12" id="KW-0067">ATP-binding</keyword>
<name>A0A1C3WY82_9HYPH</name>
<evidence type="ECO:0000259" key="11">
    <source>
        <dbReference type="PROSITE" id="PS50893"/>
    </source>
</evidence>
<dbReference type="Proteomes" id="UP000199101">
    <property type="component" value="Unassembled WGS sequence"/>
</dbReference>
<keyword evidence="10" id="KW-0472">Membrane</keyword>
<evidence type="ECO:0000256" key="7">
    <source>
        <dbReference type="ARBA" id="ARBA00022741"/>
    </source>
</evidence>
<comment type="similarity">
    <text evidence="2">Belongs to the ABC transporter superfamily.</text>
</comment>
<dbReference type="SUPFAM" id="SSF52540">
    <property type="entry name" value="P-loop containing nucleoside triphosphate hydrolases"/>
    <property type="match status" value="2"/>
</dbReference>
<feature type="domain" description="ABC transporter" evidence="11">
    <location>
        <begin position="279"/>
        <end position="531"/>
    </location>
</feature>
<dbReference type="GO" id="GO:0005886">
    <property type="term" value="C:plasma membrane"/>
    <property type="evidence" value="ECO:0007669"/>
    <property type="project" value="UniProtKB-SubCell"/>
</dbReference>
<evidence type="ECO:0000256" key="1">
    <source>
        <dbReference type="ARBA" id="ARBA00004202"/>
    </source>
</evidence>
<evidence type="ECO:0000256" key="2">
    <source>
        <dbReference type="ARBA" id="ARBA00005417"/>
    </source>
</evidence>
<evidence type="ECO:0000256" key="9">
    <source>
        <dbReference type="ARBA" id="ARBA00022967"/>
    </source>
</evidence>
<evidence type="ECO:0000256" key="8">
    <source>
        <dbReference type="ARBA" id="ARBA00022840"/>
    </source>
</evidence>
<dbReference type="InterPro" id="IPR050107">
    <property type="entry name" value="ABC_carbohydrate_import_ATPase"/>
</dbReference>
<keyword evidence="3" id="KW-0813">Transport</keyword>
<evidence type="ECO:0000256" key="5">
    <source>
        <dbReference type="ARBA" id="ARBA00022597"/>
    </source>
</evidence>
<keyword evidence="4" id="KW-1003">Cell membrane</keyword>
<dbReference type="PROSITE" id="PS50893">
    <property type="entry name" value="ABC_TRANSPORTER_2"/>
    <property type="match status" value="2"/>
</dbReference>
<evidence type="ECO:0000256" key="6">
    <source>
        <dbReference type="ARBA" id="ARBA00022737"/>
    </source>
</evidence>
<protein>
    <submittedName>
        <fullName evidence="12">Ribose transport system ATP-binding protein</fullName>
    </submittedName>
</protein>
<keyword evidence="7" id="KW-0547">Nucleotide-binding</keyword>
<dbReference type="PROSITE" id="PS00211">
    <property type="entry name" value="ABC_TRANSPORTER_1"/>
    <property type="match status" value="1"/>
</dbReference>
<dbReference type="FunFam" id="3.40.50.300:FF:000127">
    <property type="entry name" value="Ribose import ATP-binding protein RbsA"/>
    <property type="match status" value="1"/>
</dbReference>
<evidence type="ECO:0000313" key="13">
    <source>
        <dbReference type="Proteomes" id="UP000199101"/>
    </source>
</evidence>
<evidence type="ECO:0000313" key="12">
    <source>
        <dbReference type="EMBL" id="SCB44915.1"/>
    </source>
</evidence>
<proteinExistence type="inferred from homology"/>
<gene>
    <name evidence="12" type="ORF">GA0061103_6615</name>
</gene>
<dbReference type="EMBL" id="FMAG01000008">
    <property type="protein sequence ID" value="SCB44915.1"/>
    <property type="molecule type" value="Genomic_DNA"/>
</dbReference>
<accession>A0A1C3WY82</accession>
<evidence type="ECO:0000256" key="4">
    <source>
        <dbReference type="ARBA" id="ARBA00022475"/>
    </source>
</evidence>
<dbReference type="CDD" id="cd03216">
    <property type="entry name" value="ABC_Carb_Monos_I"/>
    <property type="match status" value="1"/>
</dbReference>
<dbReference type="Pfam" id="PF00005">
    <property type="entry name" value="ABC_tran"/>
    <property type="match status" value="2"/>
</dbReference>
<keyword evidence="9" id="KW-1278">Translocase</keyword>
<feature type="domain" description="ABC transporter" evidence="11">
    <location>
        <begin position="38"/>
        <end position="276"/>
    </location>
</feature>
<keyword evidence="5" id="KW-0762">Sugar transport</keyword>
<keyword evidence="6" id="KW-0677">Repeat</keyword>
<reference evidence="13" key="1">
    <citation type="submission" date="2016-08" db="EMBL/GenBank/DDBJ databases">
        <authorList>
            <person name="Varghese N."/>
            <person name="Submissions Spin"/>
        </authorList>
    </citation>
    <scope>NUCLEOTIDE SEQUENCE [LARGE SCALE GENOMIC DNA]</scope>
    <source>
        <strain evidence="13">HAMBI 2975</strain>
    </source>
</reference>
<dbReference type="STRING" id="410764.GA0061103_6615"/>
<dbReference type="InterPro" id="IPR027417">
    <property type="entry name" value="P-loop_NTPase"/>
</dbReference>
<dbReference type="AlphaFoldDB" id="A0A1C3WY82"/>
<sequence>MQLLTSPRLSKPHRTGMIFVMNQRSDTLVSTETTMPFLSLSGIGKTYPGVVALDNFSMDVSPGEVIGLVGENGAGKSTLMKILGGVVKPDHGSIRLDGAEHGAFTVESSIASGIAFVHQELNLFDNLDVAANIFLGREPLRGGALKLVDRTRLREMVTPLLKRVGANFSPDTPVASLSLAQQQMVEIAKALSINARLVILDEPTSSLPLAETEKLLAVISSLKAEGISVIFISHRLHEVERVADRVIVLRDGTLVGTLPKDAIDHDRMVKLMIGRALAARSVEAARPPGDIALKIAAVRTAAYPTQPVNLDIRFGEILGLAGLVGSGRTELARVLFGVDHSYGGNITLDGQDLKLRSARDAVANGIFLVPEDRKLNGILLDMPISQNISLPNLPAFARRSMVSPERENAMAETQRRQLAIKTPSVATRTGTLSGGNQQKVVLAKWLAMHPKVLIFDEPTRGIDIGAKSEIYSLMRKLADAGVAILMISSDMEEVIGVSDRIAVMHEGQISGILDKDQFSQENVLLLAVGKTLH</sequence>
<dbReference type="CDD" id="cd03215">
    <property type="entry name" value="ABC_Carb_Monos_II"/>
    <property type="match status" value="1"/>
</dbReference>
<evidence type="ECO:0000256" key="3">
    <source>
        <dbReference type="ARBA" id="ARBA00022448"/>
    </source>
</evidence>
<dbReference type="InterPro" id="IPR003439">
    <property type="entry name" value="ABC_transporter-like_ATP-bd"/>
</dbReference>
<dbReference type="InterPro" id="IPR003593">
    <property type="entry name" value="AAA+_ATPase"/>
</dbReference>
<dbReference type="GO" id="GO:0016887">
    <property type="term" value="F:ATP hydrolysis activity"/>
    <property type="evidence" value="ECO:0007669"/>
    <property type="project" value="InterPro"/>
</dbReference>
<dbReference type="PANTHER" id="PTHR43790">
    <property type="entry name" value="CARBOHYDRATE TRANSPORT ATP-BINDING PROTEIN MG119-RELATED"/>
    <property type="match status" value="1"/>
</dbReference>
<dbReference type="GO" id="GO:0005524">
    <property type="term" value="F:ATP binding"/>
    <property type="evidence" value="ECO:0007669"/>
    <property type="project" value="UniProtKB-KW"/>
</dbReference>
<dbReference type="PANTHER" id="PTHR43790:SF3">
    <property type="entry name" value="D-ALLOSE IMPORT ATP-BINDING PROTEIN ALSA-RELATED"/>
    <property type="match status" value="1"/>
</dbReference>
<organism evidence="12 13">
    <name type="scientific">Rhizobium multihospitium</name>
    <dbReference type="NCBI Taxonomy" id="410764"/>
    <lineage>
        <taxon>Bacteria</taxon>
        <taxon>Pseudomonadati</taxon>
        <taxon>Pseudomonadota</taxon>
        <taxon>Alphaproteobacteria</taxon>
        <taxon>Hyphomicrobiales</taxon>
        <taxon>Rhizobiaceae</taxon>
        <taxon>Rhizobium/Agrobacterium group</taxon>
        <taxon>Rhizobium</taxon>
    </lineage>
</organism>